<dbReference type="InterPro" id="IPR008538">
    <property type="entry name" value="Uma2"/>
</dbReference>
<evidence type="ECO:0000313" key="2">
    <source>
        <dbReference type="EMBL" id="MDY0395670.1"/>
    </source>
</evidence>
<dbReference type="Pfam" id="PF05685">
    <property type="entry name" value="Uma2"/>
    <property type="match status" value="1"/>
</dbReference>
<keyword evidence="2" id="KW-0255">Endonuclease</keyword>
<dbReference type="Proteomes" id="UP001281447">
    <property type="component" value="Unassembled WGS sequence"/>
</dbReference>
<dbReference type="CDD" id="cd06260">
    <property type="entry name" value="DUF820-like"/>
    <property type="match status" value="1"/>
</dbReference>
<protein>
    <submittedName>
        <fullName evidence="2">Uma2 family endonuclease</fullName>
    </submittedName>
</protein>
<dbReference type="PANTHER" id="PTHR36558:SF1">
    <property type="entry name" value="RESTRICTION ENDONUCLEASE DOMAIN-CONTAINING PROTEIN-RELATED"/>
    <property type="match status" value="1"/>
</dbReference>
<keyword evidence="2" id="KW-0378">Hydrolase</keyword>
<dbReference type="GO" id="GO:0004519">
    <property type="term" value="F:endonuclease activity"/>
    <property type="evidence" value="ECO:0007669"/>
    <property type="project" value="UniProtKB-KW"/>
</dbReference>
<gene>
    <name evidence="2" type="ORF">RWE15_16170</name>
</gene>
<dbReference type="SUPFAM" id="SSF52980">
    <property type="entry name" value="Restriction endonuclease-like"/>
    <property type="match status" value="1"/>
</dbReference>
<keyword evidence="3" id="KW-1185">Reference proteome</keyword>
<name>A0ABU5C8W1_9BACI</name>
<feature type="domain" description="Putative restriction endonuclease" evidence="1">
    <location>
        <begin position="14"/>
        <end position="181"/>
    </location>
</feature>
<keyword evidence="2" id="KW-0540">Nuclease</keyword>
<dbReference type="InterPro" id="IPR011335">
    <property type="entry name" value="Restrct_endonuc-II-like"/>
</dbReference>
<comment type="caution">
    <text evidence="2">The sequence shown here is derived from an EMBL/GenBank/DDBJ whole genome shotgun (WGS) entry which is preliminary data.</text>
</comment>
<dbReference type="InterPro" id="IPR012296">
    <property type="entry name" value="Nuclease_put_TT1808"/>
</dbReference>
<sequence>MCHFQKKERVYTYADYLSWPENERIEIIDGVPYLQAAPSRIHQEVLSDVHRQLANYLLDKDYKVYPAPFHVVLDPENENADDARSKYVLEPDISVVCDKEKLDDRGCKGSPDLIVEIISPSTARKDKIEKFHIYEQYGVQEYWMIEPKEKIVSVFSLQRNGKYGRPELYTEEDQVEVSLFDDLVIKLDSVFDL</sequence>
<evidence type="ECO:0000313" key="3">
    <source>
        <dbReference type="Proteomes" id="UP001281447"/>
    </source>
</evidence>
<proteinExistence type="predicted"/>
<dbReference type="EMBL" id="JAWDIP010000003">
    <property type="protein sequence ID" value="MDY0395670.1"/>
    <property type="molecule type" value="Genomic_DNA"/>
</dbReference>
<evidence type="ECO:0000259" key="1">
    <source>
        <dbReference type="Pfam" id="PF05685"/>
    </source>
</evidence>
<organism evidence="2 3">
    <name type="scientific">Tigheibacillus halophilus</name>
    <dbReference type="NCBI Taxonomy" id="361280"/>
    <lineage>
        <taxon>Bacteria</taxon>
        <taxon>Bacillati</taxon>
        <taxon>Bacillota</taxon>
        <taxon>Bacilli</taxon>
        <taxon>Bacillales</taxon>
        <taxon>Bacillaceae</taxon>
        <taxon>Tigheibacillus</taxon>
    </lineage>
</organism>
<dbReference type="PANTHER" id="PTHR36558">
    <property type="entry name" value="GLR1098 PROTEIN"/>
    <property type="match status" value="1"/>
</dbReference>
<dbReference type="Gene3D" id="3.90.1570.10">
    <property type="entry name" value="tt1808, chain A"/>
    <property type="match status" value="1"/>
</dbReference>
<accession>A0ABU5C8W1</accession>
<reference evidence="2 3" key="1">
    <citation type="submission" date="2023-10" db="EMBL/GenBank/DDBJ databases">
        <title>Virgibacillus halophilus 5B73C genome.</title>
        <authorList>
            <person name="Miliotis G."/>
            <person name="Sengupta P."/>
            <person name="Hameed A."/>
            <person name="Chuvochina M."/>
            <person name="Mcdonagh F."/>
            <person name="Simpson A.C."/>
            <person name="Singh N.K."/>
            <person name="Rekha P.D."/>
            <person name="Raman K."/>
            <person name="Hugenholtz P."/>
            <person name="Venkateswaran K."/>
        </authorList>
    </citation>
    <scope>NUCLEOTIDE SEQUENCE [LARGE SCALE GENOMIC DNA]</scope>
    <source>
        <strain evidence="2 3">5B73C</strain>
    </source>
</reference>